<proteinExistence type="predicted"/>
<dbReference type="AlphaFoldDB" id="A0A0P0D6F2"/>
<evidence type="ECO:0000313" key="4">
    <source>
        <dbReference type="Proteomes" id="UP000057981"/>
    </source>
</evidence>
<accession>A0A0P0D6F2</accession>
<keyword evidence="4" id="KW-1185">Reference proteome</keyword>
<evidence type="ECO:0000259" key="2">
    <source>
        <dbReference type="Pfam" id="PF18962"/>
    </source>
</evidence>
<dbReference type="EMBL" id="CP012898">
    <property type="protein sequence ID" value="ALJ05693.1"/>
    <property type="molecule type" value="Genomic_DNA"/>
</dbReference>
<dbReference type="InterPro" id="IPR026444">
    <property type="entry name" value="Secre_tail"/>
</dbReference>
<feature type="domain" description="Secretion system C-terminal sorting" evidence="2">
    <location>
        <begin position="213"/>
        <end position="273"/>
    </location>
</feature>
<name>A0A0P0D6F2_9FLAO</name>
<dbReference type="Proteomes" id="UP000057981">
    <property type="component" value="Chromosome"/>
</dbReference>
<dbReference type="Pfam" id="PF18962">
    <property type="entry name" value="Por_Secre_tail"/>
    <property type="match status" value="1"/>
</dbReference>
<evidence type="ECO:0000256" key="1">
    <source>
        <dbReference type="ARBA" id="ARBA00022729"/>
    </source>
</evidence>
<sequence length="278" mass="30439">MGLRFSEAYKNYALVSSNKKIDKLIQKKMKKNYLSIRTTLILAFTFLLQNLTAQCVINNNPQFAVPWESTANWSIGQGFTAECSGALEYVQFLAATTGTISAGTLKIFNGNTVSGTPIYTQAYSEITISQVNDPIRINISSDVNVTQGSQYTFEFTIDTGMSIVADFVNEYSGGNAFRDGVDLSITDAKFSVSISDNALGLDVFNVSNSIKVLPNPASEYIKVSGLKNKTTYSIYNALGLGITQGKIFDNEAIDIRSFANGIYFLKLENGNTVKFIKD</sequence>
<organism evidence="3 4">
    <name type="scientific">Pseudalgibacter alginicilyticus</name>
    <dbReference type="NCBI Taxonomy" id="1736674"/>
    <lineage>
        <taxon>Bacteria</taxon>
        <taxon>Pseudomonadati</taxon>
        <taxon>Bacteroidota</taxon>
        <taxon>Flavobacteriia</taxon>
        <taxon>Flavobacteriales</taxon>
        <taxon>Flavobacteriaceae</taxon>
        <taxon>Pseudalgibacter</taxon>
    </lineage>
</organism>
<dbReference type="KEGG" id="ahz:APS56_11400"/>
<dbReference type="NCBIfam" id="TIGR04183">
    <property type="entry name" value="Por_Secre_tail"/>
    <property type="match status" value="1"/>
</dbReference>
<keyword evidence="1" id="KW-0732">Signal</keyword>
<dbReference type="STRING" id="1736674.APS56_11400"/>
<evidence type="ECO:0000313" key="3">
    <source>
        <dbReference type="EMBL" id="ALJ05693.1"/>
    </source>
</evidence>
<protein>
    <recommendedName>
        <fullName evidence="2">Secretion system C-terminal sorting domain-containing protein</fullName>
    </recommendedName>
</protein>
<gene>
    <name evidence="3" type="ORF">APS56_11400</name>
</gene>
<reference evidence="3 4" key="1">
    <citation type="submission" date="2015-10" db="EMBL/GenBank/DDBJ databases">
        <authorList>
            <person name="Gilbert D.G."/>
        </authorList>
    </citation>
    <scope>NUCLEOTIDE SEQUENCE [LARGE SCALE GENOMIC DNA]</scope>
    <source>
        <strain evidence="4">HZ-22</strain>
    </source>
</reference>